<evidence type="ECO:0000313" key="3">
    <source>
        <dbReference type="Proteomes" id="UP000321230"/>
    </source>
</evidence>
<gene>
    <name evidence="2" type="ORF">GWA01_01640</name>
</gene>
<keyword evidence="1" id="KW-1133">Transmembrane helix</keyword>
<sequence length="86" mass="9698">MSTPQQARWSVSEALYQMNNERGLVGNILGLFCAACMLGLGNMLANSFLKVDMGWLLKVLLVCEIAYFFIPYLILKIILRQPISRS</sequence>
<keyword evidence="1" id="KW-0472">Membrane</keyword>
<feature type="transmembrane region" description="Helical" evidence="1">
    <location>
        <begin position="24"/>
        <end position="49"/>
    </location>
</feature>
<dbReference type="AlphaFoldDB" id="A0A511AW70"/>
<name>A0A511AW70_9PROT</name>
<dbReference type="EMBL" id="BJUZ01000001">
    <property type="protein sequence ID" value="GEK92394.1"/>
    <property type="molecule type" value="Genomic_DNA"/>
</dbReference>
<reference evidence="2 3" key="1">
    <citation type="submission" date="2019-07" db="EMBL/GenBank/DDBJ databases">
        <title>Whole genome shotgun sequence of Gluconobacter wancherniae NBRC 103581.</title>
        <authorList>
            <person name="Hosoyama A."/>
            <person name="Uohara A."/>
            <person name="Ohji S."/>
            <person name="Ichikawa N."/>
        </authorList>
    </citation>
    <scope>NUCLEOTIDE SEQUENCE [LARGE SCALE GENOMIC DNA]</scope>
    <source>
        <strain evidence="2 3">NBRC 103581</strain>
    </source>
</reference>
<feature type="transmembrane region" description="Helical" evidence="1">
    <location>
        <begin position="55"/>
        <end position="75"/>
    </location>
</feature>
<proteinExistence type="predicted"/>
<dbReference type="OrthoDB" id="7275140at2"/>
<organism evidence="2 3">
    <name type="scientific">Gluconobacter wancherniae NBRC 103581</name>
    <dbReference type="NCBI Taxonomy" id="656744"/>
    <lineage>
        <taxon>Bacteria</taxon>
        <taxon>Pseudomonadati</taxon>
        <taxon>Pseudomonadota</taxon>
        <taxon>Alphaproteobacteria</taxon>
        <taxon>Acetobacterales</taxon>
        <taxon>Acetobacteraceae</taxon>
        <taxon>Gluconobacter</taxon>
    </lineage>
</organism>
<keyword evidence="1" id="KW-0812">Transmembrane</keyword>
<dbReference type="Proteomes" id="UP000321230">
    <property type="component" value="Unassembled WGS sequence"/>
</dbReference>
<accession>A0A511AW70</accession>
<keyword evidence="3" id="KW-1185">Reference proteome</keyword>
<comment type="caution">
    <text evidence="2">The sequence shown here is derived from an EMBL/GenBank/DDBJ whole genome shotgun (WGS) entry which is preliminary data.</text>
</comment>
<evidence type="ECO:0000256" key="1">
    <source>
        <dbReference type="SAM" id="Phobius"/>
    </source>
</evidence>
<protein>
    <submittedName>
        <fullName evidence="2">Uncharacterized protein</fullName>
    </submittedName>
</protein>
<dbReference type="RefSeq" id="WP_146793089.1">
    <property type="nucleotide sequence ID" value="NZ_BARC01000005.1"/>
</dbReference>
<evidence type="ECO:0000313" key="2">
    <source>
        <dbReference type="EMBL" id="GEK92394.1"/>
    </source>
</evidence>